<dbReference type="EMBL" id="HF935441">
    <property type="protein sequence ID" value="CCX30400.1"/>
    <property type="molecule type" value="Genomic_DNA"/>
</dbReference>
<dbReference type="eggNOG" id="ENOG502S2SB">
    <property type="taxonomic scope" value="Eukaryota"/>
</dbReference>
<protein>
    <recommendedName>
        <fullName evidence="3">Casein kinase II beta 2 subunit</fullName>
    </recommendedName>
</protein>
<name>U4LM38_PYROM</name>
<dbReference type="AlphaFoldDB" id="U4LM38"/>
<dbReference type="OrthoDB" id="5415241at2759"/>
<accession>U4LM38</accession>
<evidence type="ECO:0000313" key="2">
    <source>
        <dbReference type="Proteomes" id="UP000018144"/>
    </source>
</evidence>
<dbReference type="STRING" id="1076935.U4LM38"/>
<dbReference type="PANTHER" id="PTHR42342:SF1">
    <property type="entry name" value="STATIONARY PHASE PROTEIN 5"/>
    <property type="match status" value="1"/>
</dbReference>
<proteinExistence type="predicted"/>
<gene>
    <name evidence="1" type="ORF">PCON_08599</name>
</gene>
<dbReference type="Proteomes" id="UP000018144">
    <property type="component" value="Unassembled WGS sequence"/>
</dbReference>
<reference evidence="1 2" key="1">
    <citation type="journal article" date="2013" name="PLoS Genet.">
        <title>The genome and development-dependent transcriptomes of Pyronema confluens: a window into fungal evolution.</title>
        <authorList>
            <person name="Traeger S."/>
            <person name="Altegoer F."/>
            <person name="Freitag M."/>
            <person name="Gabaldon T."/>
            <person name="Kempken F."/>
            <person name="Kumar A."/>
            <person name="Marcet-Houben M."/>
            <person name="Poggeler S."/>
            <person name="Stajich J.E."/>
            <person name="Nowrousian M."/>
        </authorList>
    </citation>
    <scope>NUCLEOTIDE SEQUENCE [LARGE SCALE GENOMIC DNA]</scope>
    <source>
        <strain evidence="2">CBS 100304</strain>
        <tissue evidence="1">Vegetative mycelium</tissue>
    </source>
</reference>
<dbReference type="InterPro" id="IPR038816">
    <property type="entry name" value="Stationary_phase_5"/>
</dbReference>
<dbReference type="GO" id="GO:0043248">
    <property type="term" value="P:proteasome assembly"/>
    <property type="evidence" value="ECO:0007669"/>
    <property type="project" value="TreeGrafter"/>
</dbReference>
<dbReference type="GO" id="GO:0070628">
    <property type="term" value="F:proteasome binding"/>
    <property type="evidence" value="ECO:0007669"/>
    <property type="project" value="InterPro"/>
</dbReference>
<dbReference type="PANTHER" id="PTHR42342">
    <property type="entry name" value="STATIONARY PHASE PROTEIN 5"/>
    <property type="match status" value="1"/>
</dbReference>
<evidence type="ECO:0008006" key="3">
    <source>
        <dbReference type="Google" id="ProtNLM"/>
    </source>
</evidence>
<sequence length="401" mass="43154">MAAGVHVPLRFLRAAMKKGISLLKTKVTAPAQITAKVLEPVYAQLPRNPNIHPALRNKIGGRWYSTTLKNALRFAADAAPRVKPGPSVRTAVVGRMNVASPFGSTMRPMLSGGAIPRTTSGYSLGGSARFFSHSPTAPAQVMSQVTAAMRAFLYNGKGHMDSYRRCDGKLGRIGVRAQLAASLAQENAPGAYVDFDLSPTVTCISSLNKAGCTLENEEFLEDLSADIDAMVGGLVAVKTDIARLSTLGDLPMSLVGLSGNVLRVHFRGCDREFVEKLCDEVGVRRGVVHEDERFTFGLFNPGAVSWQEMMSDDSPPLSSTYSEDGFEETYSTGSEDELKSRITGSDNSIGEGYFFESADAPVMLDSPVPGLQSPSSSSNYSGVEGIHRFLSECEQYRNLYG</sequence>
<keyword evidence="2" id="KW-1185">Reference proteome</keyword>
<evidence type="ECO:0000313" key="1">
    <source>
        <dbReference type="EMBL" id="CCX30400.1"/>
    </source>
</evidence>
<organism evidence="1 2">
    <name type="scientific">Pyronema omphalodes (strain CBS 100304)</name>
    <name type="common">Pyronema confluens</name>
    <dbReference type="NCBI Taxonomy" id="1076935"/>
    <lineage>
        <taxon>Eukaryota</taxon>
        <taxon>Fungi</taxon>
        <taxon>Dikarya</taxon>
        <taxon>Ascomycota</taxon>
        <taxon>Pezizomycotina</taxon>
        <taxon>Pezizomycetes</taxon>
        <taxon>Pezizales</taxon>
        <taxon>Pyronemataceae</taxon>
        <taxon>Pyronema</taxon>
    </lineage>
</organism>